<evidence type="ECO:0000313" key="3">
    <source>
        <dbReference type="EMBL" id="TYK30817.1"/>
    </source>
</evidence>
<evidence type="ECO:0000313" key="5">
    <source>
        <dbReference type="Proteomes" id="UP000321947"/>
    </source>
</evidence>
<dbReference type="AlphaFoldDB" id="A0A5A7SYT6"/>
<evidence type="ECO:0000313" key="4">
    <source>
        <dbReference type="Proteomes" id="UP000321393"/>
    </source>
</evidence>
<dbReference type="InterPro" id="IPR020936">
    <property type="entry name" value="TrhO"/>
</dbReference>
<feature type="domain" description="Rhodanese" evidence="1">
    <location>
        <begin position="261"/>
        <end position="361"/>
    </location>
</feature>
<protein>
    <submittedName>
        <fullName evidence="2">Rhodanese-like domain-containing protein 6 isoform X2</fullName>
    </submittedName>
</protein>
<dbReference type="EMBL" id="SSTE01019907">
    <property type="protein sequence ID" value="KAA0035728.1"/>
    <property type="molecule type" value="Genomic_DNA"/>
</dbReference>
<dbReference type="Proteomes" id="UP000321393">
    <property type="component" value="Unassembled WGS sequence"/>
</dbReference>
<dbReference type="EMBL" id="SSTD01000141">
    <property type="protein sequence ID" value="TYK30817.1"/>
    <property type="molecule type" value="Genomic_DNA"/>
</dbReference>
<dbReference type="CDD" id="cd09272">
    <property type="entry name" value="RNase_HI_RT_Ty1"/>
    <property type="match status" value="1"/>
</dbReference>
<comment type="caution">
    <text evidence="2">The sequence shown here is derived from an EMBL/GenBank/DDBJ whole genome shotgun (WGS) entry which is preliminary data.</text>
</comment>
<dbReference type="PANTHER" id="PTHR43268">
    <property type="entry name" value="THIOSULFATE SULFURTRANSFERASE/RHODANESE-LIKE DOMAIN-CONTAINING PROTEIN 2"/>
    <property type="match status" value="1"/>
</dbReference>
<dbReference type="InterPro" id="IPR013103">
    <property type="entry name" value="RVT_2"/>
</dbReference>
<gene>
    <name evidence="3" type="ORF">E5676_scaffold455G00060</name>
    <name evidence="2" type="ORF">E6C27_scaffold285G004410</name>
</gene>
<dbReference type="SUPFAM" id="SSF52821">
    <property type="entry name" value="Rhodanese/Cell cycle control phosphatase"/>
    <property type="match status" value="1"/>
</dbReference>
<sequence length="372" mass="42115">MAEEIEAMERTNTWTIVSLLKNHHTVGSKWVYKVKYKQDGTVDIRYKARLVAKGYKQQEGIDFLDTFSPVAKIVTVKVFLALIASYNWSLTQMDINNAFLNGDLFEEVHMSLPLGYRTSQVPRKANSSKDHLNAAHHSPGQGILISPITSFHLKAFVDSDWGSCPHTRRSSTGFCIFLGECIISWKSKKQATVSRSSGEAEYRALASVTTAIAIASNPIFHERTKHIEIDCHFVRDKIADGFLKVLPIKSRLLSDEETPEHNKDVVLLDARNLYETRVGKFQTPNVETLDPEIRQYSDLPSWIDDNSEKLRGKQILMYCTGGIRCEMASAYIKSKGSGFQNVFQLYGGIQRYLEQFPDGGFFAGKNFVFDHR</sequence>
<dbReference type="InterPro" id="IPR001763">
    <property type="entry name" value="Rhodanese-like_dom"/>
</dbReference>
<dbReference type="OrthoDB" id="25002at2759"/>
<dbReference type="InterPro" id="IPR036873">
    <property type="entry name" value="Rhodanese-like_dom_sf"/>
</dbReference>
<dbReference type="PANTHER" id="PTHR43268:SF6">
    <property type="entry name" value="THIOSULFATE SULFURTRANSFERASE_RHODANESE-LIKE DOMAIN-CONTAINING PROTEIN 2"/>
    <property type="match status" value="1"/>
</dbReference>
<accession>A0A5A7SYT6</accession>
<organism evidence="2 4">
    <name type="scientific">Cucumis melo var. makuwa</name>
    <name type="common">Oriental melon</name>
    <dbReference type="NCBI Taxonomy" id="1194695"/>
    <lineage>
        <taxon>Eukaryota</taxon>
        <taxon>Viridiplantae</taxon>
        <taxon>Streptophyta</taxon>
        <taxon>Embryophyta</taxon>
        <taxon>Tracheophyta</taxon>
        <taxon>Spermatophyta</taxon>
        <taxon>Magnoliopsida</taxon>
        <taxon>eudicotyledons</taxon>
        <taxon>Gunneridae</taxon>
        <taxon>Pentapetalae</taxon>
        <taxon>rosids</taxon>
        <taxon>fabids</taxon>
        <taxon>Cucurbitales</taxon>
        <taxon>Cucurbitaceae</taxon>
        <taxon>Benincaseae</taxon>
        <taxon>Cucumis</taxon>
    </lineage>
</organism>
<dbReference type="Proteomes" id="UP000321947">
    <property type="component" value="Unassembled WGS sequence"/>
</dbReference>
<name>A0A5A7SYT6_CUCMM</name>
<evidence type="ECO:0000259" key="1">
    <source>
        <dbReference type="PROSITE" id="PS50206"/>
    </source>
</evidence>
<dbReference type="Gene3D" id="3.40.250.10">
    <property type="entry name" value="Rhodanese-like domain"/>
    <property type="match status" value="1"/>
</dbReference>
<dbReference type="PROSITE" id="PS50206">
    <property type="entry name" value="RHODANESE_3"/>
    <property type="match status" value="1"/>
</dbReference>
<dbReference type="Pfam" id="PF07727">
    <property type="entry name" value="RVT_2"/>
    <property type="match status" value="1"/>
</dbReference>
<proteinExistence type="predicted"/>
<dbReference type="SMART" id="SM00450">
    <property type="entry name" value="RHOD"/>
    <property type="match status" value="1"/>
</dbReference>
<evidence type="ECO:0000313" key="2">
    <source>
        <dbReference type="EMBL" id="KAA0035728.1"/>
    </source>
</evidence>
<reference evidence="4 5" key="1">
    <citation type="submission" date="2019-08" db="EMBL/GenBank/DDBJ databases">
        <title>Draft genome sequences of two oriental melons (Cucumis melo L. var makuwa).</title>
        <authorList>
            <person name="Kwon S.-Y."/>
        </authorList>
    </citation>
    <scope>NUCLEOTIDE SEQUENCE [LARGE SCALE GENOMIC DNA]</scope>
    <source>
        <strain evidence="5">cv. Chang Bougi</strain>
        <strain evidence="4">cv. SW 3</strain>
        <tissue evidence="2">Leaf</tissue>
    </source>
</reference>